<evidence type="ECO:0000313" key="3">
    <source>
        <dbReference type="Proteomes" id="UP000598971"/>
    </source>
</evidence>
<evidence type="ECO:0000256" key="1">
    <source>
        <dbReference type="SAM" id="Phobius"/>
    </source>
</evidence>
<organism evidence="2 3">
    <name type="scientific">Limnovirga soli</name>
    <dbReference type="NCBI Taxonomy" id="2656915"/>
    <lineage>
        <taxon>Bacteria</taxon>
        <taxon>Pseudomonadati</taxon>
        <taxon>Bacteroidota</taxon>
        <taxon>Chitinophagia</taxon>
        <taxon>Chitinophagales</taxon>
        <taxon>Chitinophagaceae</taxon>
        <taxon>Limnovirga</taxon>
    </lineage>
</organism>
<accession>A0A8J8FCV7</accession>
<keyword evidence="1" id="KW-1133">Transmembrane helix</keyword>
<feature type="transmembrane region" description="Helical" evidence="1">
    <location>
        <begin position="20"/>
        <end position="42"/>
    </location>
</feature>
<evidence type="ECO:0000313" key="2">
    <source>
        <dbReference type="EMBL" id="NNV54248.1"/>
    </source>
</evidence>
<dbReference type="EMBL" id="WHPF01000002">
    <property type="protein sequence ID" value="NNV54248.1"/>
    <property type="molecule type" value="Genomic_DNA"/>
</dbReference>
<sequence length="118" mass="13503">MRQLNPKTNSKVKVVFQDLFTTVTLTGIVSAILVGMTVSTIVTTNAYCGQSKDVLVVGTVVDYSESTTKWGRLRHRIKFISSYDKKLKDFEVYRKYEIGEEFKKDMKMGTWGQLYSID</sequence>
<keyword evidence="1" id="KW-0472">Membrane</keyword>
<protein>
    <submittedName>
        <fullName evidence="2">Uncharacterized protein</fullName>
    </submittedName>
</protein>
<proteinExistence type="predicted"/>
<name>A0A8J8FCV7_9BACT</name>
<reference evidence="2" key="1">
    <citation type="submission" date="2019-10" db="EMBL/GenBank/DDBJ databases">
        <title>Draft genome sequence of Panacibacter sp. KCS-6.</title>
        <authorList>
            <person name="Yim K.J."/>
        </authorList>
    </citation>
    <scope>NUCLEOTIDE SEQUENCE</scope>
    <source>
        <strain evidence="2">KCS-6</strain>
    </source>
</reference>
<dbReference type="RefSeq" id="WP_171606178.1">
    <property type="nucleotide sequence ID" value="NZ_WHPF01000002.1"/>
</dbReference>
<gene>
    <name evidence="2" type="ORF">GD597_02170</name>
</gene>
<dbReference type="AlphaFoldDB" id="A0A8J8FCV7"/>
<comment type="caution">
    <text evidence="2">The sequence shown here is derived from an EMBL/GenBank/DDBJ whole genome shotgun (WGS) entry which is preliminary data.</text>
</comment>
<dbReference type="Proteomes" id="UP000598971">
    <property type="component" value="Unassembled WGS sequence"/>
</dbReference>
<keyword evidence="1" id="KW-0812">Transmembrane</keyword>
<keyword evidence="3" id="KW-1185">Reference proteome</keyword>